<name>A0A182FF09_ANOAL</name>
<dbReference type="InterPro" id="IPR001283">
    <property type="entry name" value="CRISP-related"/>
</dbReference>
<evidence type="ECO:0000256" key="4">
    <source>
        <dbReference type="ARBA" id="ARBA00022729"/>
    </source>
</evidence>
<evidence type="ECO:0000313" key="5">
    <source>
        <dbReference type="EnsemblMetazoa" id="AALB005100-PA"/>
    </source>
</evidence>
<evidence type="ECO:0000256" key="3">
    <source>
        <dbReference type="ARBA" id="ARBA00022525"/>
    </source>
</evidence>
<proteinExistence type="inferred from homology"/>
<dbReference type="KEGG" id="aali:118465142"/>
<dbReference type="GeneID" id="118465142"/>
<dbReference type="VEuPathDB" id="VectorBase:AALB20_036120"/>
<dbReference type="Gene3D" id="3.40.33.10">
    <property type="entry name" value="CAP"/>
    <property type="match status" value="1"/>
</dbReference>
<reference evidence="5" key="2">
    <citation type="submission" date="2022-08" db="UniProtKB">
        <authorList>
            <consortium name="EnsemblMetazoa"/>
        </authorList>
    </citation>
    <scope>IDENTIFICATION</scope>
    <source>
        <strain evidence="5">STECLA/ALBI9_A</strain>
    </source>
</reference>
<dbReference type="SMR" id="A0A182FF09"/>
<dbReference type="PRINTS" id="PR00838">
    <property type="entry name" value="V5ALLERGEN"/>
</dbReference>
<evidence type="ECO:0000256" key="2">
    <source>
        <dbReference type="ARBA" id="ARBA00009923"/>
    </source>
</evidence>
<keyword evidence="6" id="KW-1185">Reference proteome</keyword>
<dbReference type="RefSeq" id="XP_035788975.1">
    <property type="nucleotide sequence ID" value="XM_035933082.1"/>
</dbReference>
<evidence type="ECO:0000256" key="1">
    <source>
        <dbReference type="ARBA" id="ARBA00004613"/>
    </source>
</evidence>
<dbReference type="SMART" id="SM00198">
    <property type="entry name" value="SCP"/>
    <property type="match status" value="1"/>
</dbReference>
<reference evidence="5 6" key="1">
    <citation type="journal article" date="2017" name="G3 (Bethesda)">
        <title>The Physical Genome Mapping of Anopheles albimanus Corrected Scaffold Misassemblies and Identified Interarm Rearrangements in Genus Anopheles.</title>
        <authorList>
            <person name="Artemov G.N."/>
            <person name="Peery A.N."/>
            <person name="Jiang X."/>
            <person name="Tu Z."/>
            <person name="Stegniy V.N."/>
            <person name="Sharakhova M.V."/>
            <person name="Sharakhov I.V."/>
        </authorList>
    </citation>
    <scope>NUCLEOTIDE SEQUENCE [LARGE SCALE GENOMIC DNA]</scope>
    <source>
        <strain evidence="5 6">ALBI9_A</strain>
    </source>
</reference>
<dbReference type="PANTHER" id="PTHR10334">
    <property type="entry name" value="CYSTEINE-RICH SECRETORY PROTEIN-RELATED"/>
    <property type="match status" value="1"/>
</dbReference>
<accession>A0A182FF09</accession>
<keyword evidence="4" id="KW-0732">Signal</keyword>
<dbReference type="VEuPathDB" id="VectorBase:AALB005100"/>
<dbReference type="InterPro" id="IPR014044">
    <property type="entry name" value="CAP_dom"/>
</dbReference>
<comment type="subcellular location">
    <subcellularLocation>
        <location evidence="1">Secreted</location>
    </subcellularLocation>
</comment>
<dbReference type="Pfam" id="PF00188">
    <property type="entry name" value="CAP"/>
    <property type="match status" value="1"/>
</dbReference>
<sequence length="287" mass="31534">MEHPVCSIYKRVYRVGNSKKSLTANVIMRHWCSVSLLLVGLVTVADGFSFGRSAHPVSYGGYCAPSLCPRGGPNVGCNPPPLAGGGHCYGKGASVLQLDGPVRGQILHLHNLYRSHVASGKQGPLPPATNMAPLVWDEELAAQAGHNARSCVFAHDRCRNTPQFPYSGQNLSLMRYYGTSYTIDDLIARFINGWWSEYKATRPAYIEAFPRSQTKKIGHFTQLVSDRTTRIGCAMQTWEEGLWRTVYFVCNYSFTNIVGQQVYTAGPTGAHCTAGLDPTYPGLCRHT</sequence>
<dbReference type="InterPro" id="IPR035940">
    <property type="entry name" value="CAP_sf"/>
</dbReference>
<dbReference type="InterPro" id="IPR002413">
    <property type="entry name" value="V5_allergen-like"/>
</dbReference>
<dbReference type="InterPro" id="IPR034763">
    <property type="entry name" value="P14a_insect"/>
</dbReference>
<dbReference type="SUPFAM" id="SSF55797">
    <property type="entry name" value="PR-1-like"/>
    <property type="match status" value="1"/>
</dbReference>
<dbReference type="PIRSF" id="PIRSF038921">
    <property type="entry name" value="P14a"/>
    <property type="match status" value="1"/>
</dbReference>
<dbReference type="GO" id="GO:0005576">
    <property type="term" value="C:extracellular region"/>
    <property type="evidence" value="ECO:0007669"/>
    <property type="project" value="UniProtKB-SubCell"/>
</dbReference>
<keyword evidence="3" id="KW-0964">Secreted</keyword>
<organism evidence="5 6">
    <name type="scientific">Anopheles albimanus</name>
    <name type="common">New world malaria mosquito</name>
    <dbReference type="NCBI Taxonomy" id="7167"/>
    <lineage>
        <taxon>Eukaryota</taxon>
        <taxon>Metazoa</taxon>
        <taxon>Ecdysozoa</taxon>
        <taxon>Arthropoda</taxon>
        <taxon>Hexapoda</taxon>
        <taxon>Insecta</taxon>
        <taxon>Pterygota</taxon>
        <taxon>Neoptera</taxon>
        <taxon>Endopterygota</taxon>
        <taxon>Diptera</taxon>
        <taxon>Nematocera</taxon>
        <taxon>Culicoidea</taxon>
        <taxon>Culicidae</taxon>
        <taxon>Anophelinae</taxon>
        <taxon>Anopheles</taxon>
    </lineage>
</organism>
<dbReference type="Proteomes" id="UP000069272">
    <property type="component" value="Chromosome 3L"/>
</dbReference>
<protein>
    <submittedName>
        <fullName evidence="5">SCP domain-containing protein</fullName>
    </submittedName>
</protein>
<dbReference type="OrthoDB" id="414826at2759"/>
<dbReference type="AlphaFoldDB" id="A0A182FF09"/>
<dbReference type="CDD" id="cd05380">
    <property type="entry name" value="CAP_euk"/>
    <property type="match status" value="1"/>
</dbReference>
<dbReference type="RefSeq" id="XP_035788974.1">
    <property type="nucleotide sequence ID" value="XM_035933081.1"/>
</dbReference>
<dbReference type="EnsemblMetazoa" id="AALB005100-RA">
    <property type="protein sequence ID" value="AALB005100-PA"/>
    <property type="gene ID" value="AALB005100"/>
</dbReference>
<comment type="similarity">
    <text evidence="2">Belongs to the CRISP family.</text>
</comment>
<evidence type="ECO:0000313" key="6">
    <source>
        <dbReference type="Proteomes" id="UP000069272"/>
    </source>
</evidence>